<dbReference type="Pfam" id="PF12840">
    <property type="entry name" value="HTH_20"/>
    <property type="match status" value="1"/>
</dbReference>
<dbReference type="InterPro" id="IPR036388">
    <property type="entry name" value="WH-like_DNA-bd_sf"/>
</dbReference>
<evidence type="ECO:0000313" key="6">
    <source>
        <dbReference type="Proteomes" id="UP001269144"/>
    </source>
</evidence>
<dbReference type="Gene3D" id="1.10.10.10">
    <property type="entry name" value="Winged helix-like DNA-binding domain superfamily/Winged helix DNA-binding domain"/>
    <property type="match status" value="1"/>
</dbReference>
<gene>
    <name evidence="5" type="ORF">RGQ15_17220</name>
</gene>
<feature type="domain" description="HTH arsR-type" evidence="4">
    <location>
        <begin position="1"/>
        <end position="95"/>
    </location>
</feature>
<name>A0ABU2HW80_9RHOB</name>
<accession>A0ABU2HW80</accession>
<organism evidence="5 6">
    <name type="scientific">Paracoccus aurantius</name>
    <dbReference type="NCBI Taxonomy" id="3073814"/>
    <lineage>
        <taxon>Bacteria</taxon>
        <taxon>Pseudomonadati</taxon>
        <taxon>Pseudomonadota</taxon>
        <taxon>Alphaproteobacteria</taxon>
        <taxon>Rhodobacterales</taxon>
        <taxon>Paracoccaceae</taxon>
        <taxon>Paracoccus</taxon>
    </lineage>
</organism>
<evidence type="ECO:0000256" key="3">
    <source>
        <dbReference type="ARBA" id="ARBA00023163"/>
    </source>
</evidence>
<dbReference type="SUPFAM" id="SSF46785">
    <property type="entry name" value="Winged helix' DNA-binding domain"/>
    <property type="match status" value="1"/>
</dbReference>
<keyword evidence="3" id="KW-0804">Transcription</keyword>
<dbReference type="RefSeq" id="WP_311162224.1">
    <property type="nucleotide sequence ID" value="NZ_JAVQLW010000003.1"/>
</dbReference>
<keyword evidence="1" id="KW-0805">Transcription regulation</keyword>
<dbReference type="PANTHER" id="PTHR43132">
    <property type="entry name" value="ARSENICAL RESISTANCE OPERON REPRESSOR ARSR-RELATED"/>
    <property type="match status" value="1"/>
</dbReference>
<keyword evidence="2" id="KW-0238">DNA-binding</keyword>
<dbReference type="CDD" id="cd00090">
    <property type="entry name" value="HTH_ARSR"/>
    <property type="match status" value="1"/>
</dbReference>
<dbReference type="PROSITE" id="PS50987">
    <property type="entry name" value="HTH_ARSR_2"/>
    <property type="match status" value="1"/>
</dbReference>
<dbReference type="Proteomes" id="UP001269144">
    <property type="component" value="Unassembled WGS sequence"/>
</dbReference>
<dbReference type="InterPro" id="IPR036390">
    <property type="entry name" value="WH_DNA-bd_sf"/>
</dbReference>
<dbReference type="SMART" id="SM00418">
    <property type="entry name" value="HTH_ARSR"/>
    <property type="match status" value="1"/>
</dbReference>
<dbReference type="InterPro" id="IPR051011">
    <property type="entry name" value="Metal_resp_trans_reg"/>
</dbReference>
<evidence type="ECO:0000313" key="5">
    <source>
        <dbReference type="EMBL" id="MDS9469306.1"/>
    </source>
</evidence>
<dbReference type="PANTHER" id="PTHR43132:SF2">
    <property type="entry name" value="ARSENICAL RESISTANCE OPERON REPRESSOR ARSR-RELATED"/>
    <property type="match status" value="1"/>
</dbReference>
<proteinExistence type="predicted"/>
<sequence>MEKSAALETLSALAQDIRLDVFRMLVRAGPEGMTAGEIATSLETRPNTLSNNLSILAAVRLVRSRREGRSIRYFAEMETMRGLLEFLMQDCCGGRAELCQPLLDQISCSC</sequence>
<keyword evidence="6" id="KW-1185">Reference proteome</keyword>
<dbReference type="EMBL" id="JAVQLW010000003">
    <property type="protein sequence ID" value="MDS9469306.1"/>
    <property type="molecule type" value="Genomic_DNA"/>
</dbReference>
<evidence type="ECO:0000256" key="2">
    <source>
        <dbReference type="ARBA" id="ARBA00023125"/>
    </source>
</evidence>
<comment type="caution">
    <text evidence="5">The sequence shown here is derived from an EMBL/GenBank/DDBJ whole genome shotgun (WGS) entry which is preliminary data.</text>
</comment>
<evidence type="ECO:0000256" key="1">
    <source>
        <dbReference type="ARBA" id="ARBA00023015"/>
    </source>
</evidence>
<protein>
    <submittedName>
        <fullName evidence="5">Metalloregulator ArsR/SmtB family transcription factor</fullName>
    </submittedName>
</protein>
<evidence type="ECO:0000259" key="4">
    <source>
        <dbReference type="PROSITE" id="PS50987"/>
    </source>
</evidence>
<reference evidence="6" key="1">
    <citation type="submission" date="2023-07" db="EMBL/GenBank/DDBJ databases">
        <title>Paracoccus sp. MBLB3053 whole genome sequence.</title>
        <authorList>
            <person name="Hwang C.Y."/>
            <person name="Cho E.-S."/>
            <person name="Seo M.-J."/>
        </authorList>
    </citation>
    <scope>NUCLEOTIDE SEQUENCE [LARGE SCALE GENOMIC DNA]</scope>
    <source>
        <strain evidence="6">MBLB3053</strain>
    </source>
</reference>
<dbReference type="InterPro" id="IPR001845">
    <property type="entry name" value="HTH_ArsR_DNA-bd_dom"/>
</dbReference>
<dbReference type="NCBIfam" id="NF033788">
    <property type="entry name" value="HTH_metalloreg"/>
    <property type="match status" value="1"/>
</dbReference>
<dbReference type="InterPro" id="IPR011991">
    <property type="entry name" value="ArsR-like_HTH"/>
</dbReference>